<dbReference type="AlphaFoldDB" id="A0A645HVC2"/>
<proteinExistence type="predicted"/>
<sequence>MEAYKEYQINAVKLMHNQKVKDPLGLEYEKIVQEGDELKKLEDKFLSIVSYDDLIFFIACIEISKTNLYSEQLDSTYEELFEAYHNCSESALYKLGGGRLHGHLKAGLKRCGQMTYCNKII</sequence>
<comment type="caution">
    <text evidence="1">The sequence shown here is derived from an EMBL/GenBank/DDBJ whole genome shotgun (WGS) entry which is preliminary data.</text>
</comment>
<gene>
    <name evidence="1" type="ORF">SDC9_189979</name>
</gene>
<evidence type="ECO:0000313" key="1">
    <source>
        <dbReference type="EMBL" id="MPN42422.1"/>
    </source>
</evidence>
<accession>A0A645HVC2</accession>
<name>A0A645HVC2_9ZZZZ</name>
<dbReference type="EMBL" id="VSSQ01100143">
    <property type="protein sequence ID" value="MPN42422.1"/>
    <property type="molecule type" value="Genomic_DNA"/>
</dbReference>
<organism evidence="1">
    <name type="scientific">bioreactor metagenome</name>
    <dbReference type="NCBI Taxonomy" id="1076179"/>
    <lineage>
        <taxon>unclassified sequences</taxon>
        <taxon>metagenomes</taxon>
        <taxon>ecological metagenomes</taxon>
    </lineage>
</organism>
<protein>
    <submittedName>
        <fullName evidence="1">Uncharacterized protein</fullName>
    </submittedName>
</protein>
<reference evidence="1" key="1">
    <citation type="submission" date="2019-08" db="EMBL/GenBank/DDBJ databases">
        <authorList>
            <person name="Kucharzyk K."/>
            <person name="Murdoch R.W."/>
            <person name="Higgins S."/>
            <person name="Loffler F."/>
        </authorList>
    </citation>
    <scope>NUCLEOTIDE SEQUENCE</scope>
</reference>